<feature type="transmembrane region" description="Helical" evidence="9">
    <location>
        <begin position="434"/>
        <end position="451"/>
    </location>
</feature>
<dbReference type="PROSITE" id="PS50855">
    <property type="entry name" value="COX1"/>
    <property type="match status" value="1"/>
</dbReference>
<evidence type="ECO:0000256" key="2">
    <source>
        <dbReference type="ARBA" id="ARBA00022448"/>
    </source>
</evidence>
<keyword evidence="3" id="KW-0349">Heme</keyword>
<gene>
    <name evidence="11" type="ORF">BOO69_11685</name>
</gene>
<dbReference type="GO" id="GO:0009486">
    <property type="term" value="F:cytochrome bo3 ubiquinol oxidase activity"/>
    <property type="evidence" value="ECO:0007669"/>
    <property type="project" value="TreeGrafter"/>
</dbReference>
<feature type="transmembrane region" description="Helical" evidence="9">
    <location>
        <begin position="355"/>
        <end position="380"/>
    </location>
</feature>
<feature type="transmembrane region" description="Helical" evidence="9">
    <location>
        <begin position="200"/>
        <end position="226"/>
    </location>
</feature>
<feature type="transmembrane region" description="Helical" evidence="9">
    <location>
        <begin position="321"/>
        <end position="343"/>
    </location>
</feature>
<comment type="similarity">
    <text evidence="1">Belongs to the heme-copper respiratory oxidase family.</text>
</comment>
<protein>
    <recommendedName>
        <fullName evidence="10">Cytochrome oxidase subunit I profile domain-containing protein</fullName>
    </recommendedName>
</protein>
<reference evidence="11 12" key="1">
    <citation type="submission" date="2016-11" db="EMBL/GenBank/DDBJ databases">
        <title>Complete genome sequence of Sulfitobacter sp. AM1-D1, a toxic bacteria associated with marine dinoflagellate Alexandrium minutum in East China Sea.</title>
        <authorList>
            <person name="Yang Q."/>
            <person name="Zhang X."/>
            <person name="Tian X."/>
        </authorList>
    </citation>
    <scope>NUCLEOTIDE SEQUENCE [LARGE SCALE GENOMIC DNA]</scope>
    <source>
        <strain evidence="11 12">AM1-D1</strain>
    </source>
</reference>
<dbReference type="InterPro" id="IPR036927">
    <property type="entry name" value="Cyt_c_oxase-like_su1_sf"/>
</dbReference>
<name>A0A1J0WI64_9RHOB</name>
<sequence>MDHLISGRLGWDDIAIFDVFRDPTASNIVGSSAGWLVVIGGIITAALLLVRGWWQPLLFEWLTTTDHKKIGIMYIVVGLVMFARGVAEGVVMRTQYVTAFEGGYLTADHFSELFSTHGTIMIFFALMPFLIGFMNLLVPLMIGARDVAFPRLNQISLAFTVVGAMLLMISLVIGKFSTGGWTGYPPYTGVAFQPGTGPDYWIWSLGLSGIGSLLTGINFAVTIYKMRCPGMTFMRMPVFVWTALCTSILLIFALPPLTAVVIMQALDRYLDFHFFTNDLGGNMMNFANLFWMFGHPEVYILILPAFGLYSEFTAIFAGKRIYGYTSLVIATMAIAVLSFTVWLHHFFTMGQSPTINVAFGIATMLIAIPTGVKVYVWIATLWGGRIRMRTPVIYLGGFIFFFAIGGYTGILLANPTINFTVHNSQFVVAHFHNVLLPGTLFAVLAGIYVWFPKFFGFRLDERWSATTAWLFIVGFTFAFMPLYMVGLMGLPRRSPAFDDPGYIPYMIVAMGGALCLLAALCALIGTFIVSARRRDELAVPGGDPWDGRTLEWATPAPVPEWNFAFLPEVKRLDAFEVEKAQGTAYRIDREDFEDIELAPKSWIGLTIIVFGTLLGFAMVFWIWWLAVLSATVVLAHAIGLGFVRDAGEIVPADVVERTERDWIAAARQGQGTDRTLEVSPRNRGFSARIGEA</sequence>
<feature type="transmembrane region" description="Helical" evidence="9">
    <location>
        <begin position="120"/>
        <end position="143"/>
    </location>
</feature>
<keyword evidence="9" id="KW-1133">Transmembrane helix</keyword>
<dbReference type="PANTHER" id="PTHR10422">
    <property type="entry name" value="CYTOCHROME C OXIDASE SUBUNIT 1"/>
    <property type="match status" value="1"/>
</dbReference>
<evidence type="ECO:0000313" key="12">
    <source>
        <dbReference type="Proteomes" id="UP000181897"/>
    </source>
</evidence>
<keyword evidence="5" id="KW-0479">Metal-binding</keyword>
<dbReference type="GO" id="GO:0020037">
    <property type="term" value="F:heme binding"/>
    <property type="evidence" value="ECO:0007669"/>
    <property type="project" value="InterPro"/>
</dbReference>
<dbReference type="GO" id="GO:0046872">
    <property type="term" value="F:metal ion binding"/>
    <property type="evidence" value="ECO:0007669"/>
    <property type="project" value="UniProtKB-KW"/>
</dbReference>
<organism evidence="11 12">
    <name type="scientific">Sulfitobacter alexandrii</name>
    <dbReference type="NCBI Taxonomy" id="1917485"/>
    <lineage>
        <taxon>Bacteria</taxon>
        <taxon>Pseudomonadati</taxon>
        <taxon>Pseudomonadota</taxon>
        <taxon>Alphaproteobacteria</taxon>
        <taxon>Rhodobacterales</taxon>
        <taxon>Roseobacteraceae</taxon>
        <taxon>Sulfitobacter</taxon>
    </lineage>
</organism>
<keyword evidence="7" id="KW-0408">Iron</keyword>
<keyword evidence="9" id="KW-0812">Transmembrane</keyword>
<dbReference type="GO" id="GO:0022904">
    <property type="term" value="P:respiratory electron transport chain"/>
    <property type="evidence" value="ECO:0007669"/>
    <property type="project" value="TreeGrafter"/>
</dbReference>
<dbReference type="GO" id="GO:0015990">
    <property type="term" value="P:electron transport coupled proton transport"/>
    <property type="evidence" value="ECO:0007669"/>
    <property type="project" value="TreeGrafter"/>
</dbReference>
<dbReference type="GO" id="GO:0005886">
    <property type="term" value="C:plasma membrane"/>
    <property type="evidence" value="ECO:0007669"/>
    <property type="project" value="TreeGrafter"/>
</dbReference>
<dbReference type="KEGG" id="suam:BOO69_11685"/>
<evidence type="ECO:0000256" key="3">
    <source>
        <dbReference type="ARBA" id="ARBA00022617"/>
    </source>
</evidence>
<dbReference type="RefSeq" id="WP_071972332.1">
    <property type="nucleotide sequence ID" value="NZ_CP018076.1"/>
</dbReference>
<evidence type="ECO:0000256" key="1">
    <source>
        <dbReference type="ARBA" id="ARBA00009578"/>
    </source>
</evidence>
<feature type="transmembrane region" description="Helical" evidence="9">
    <location>
        <begin position="392"/>
        <end position="414"/>
    </location>
</feature>
<feature type="transmembrane region" description="Helical" evidence="9">
    <location>
        <begin position="463"/>
        <end position="483"/>
    </location>
</feature>
<keyword evidence="6" id="KW-0249">Electron transport</keyword>
<feature type="transmembrane region" description="Helical" evidence="9">
    <location>
        <begin position="503"/>
        <end position="529"/>
    </location>
</feature>
<dbReference type="GO" id="GO:0009060">
    <property type="term" value="P:aerobic respiration"/>
    <property type="evidence" value="ECO:0007669"/>
    <property type="project" value="InterPro"/>
</dbReference>
<dbReference type="PANTHER" id="PTHR10422:SF35">
    <property type="entry name" value="CYTOCHROME BO(3) UBIQUINOL OXIDASE SUBUNIT 1"/>
    <property type="match status" value="1"/>
</dbReference>
<dbReference type="InterPro" id="IPR000883">
    <property type="entry name" value="Cyt_C_Oxase_1"/>
</dbReference>
<keyword evidence="2" id="KW-0813">Transport</keyword>
<dbReference type="AlphaFoldDB" id="A0A1J0WI64"/>
<feature type="transmembrane region" description="Helical" evidence="9">
    <location>
        <begin position="238"/>
        <end position="266"/>
    </location>
</feature>
<proteinExistence type="inferred from homology"/>
<dbReference type="InterPro" id="IPR023616">
    <property type="entry name" value="Cyt_c_oxase-like_su1_dom"/>
</dbReference>
<dbReference type="PRINTS" id="PR01165">
    <property type="entry name" value="CYCOXIDASEI"/>
</dbReference>
<dbReference type="EMBL" id="CP018076">
    <property type="protein sequence ID" value="APE43995.1"/>
    <property type="molecule type" value="Genomic_DNA"/>
</dbReference>
<accession>A0A1J0WI64</accession>
<dbReference type="STRING" id="1917485.BOO69_11685"/>
<keyword evidence="4" id="KW-0679">Respiratory chain</keyword>
<feature type="transmembrane region" description="Helical" evidence="9">
    <location>
        <begin position="286"/>
        <end position="309"/>
    </location>
</feature>
<feature type="transmembrane region" description="Helical" evidence="9">
    <location>
        <begin position="155"/>
        <end position="176"/>
    </location>
</feature>
<dbReference type="SUPFAM" id="SSF81442">
    <property type="entry name" value="Cytochrome c oxidase subunit I-like"/>
    <property type="match status" value="1"/>
</dbReference>
<feature type="transmembrane region" description="Helical" evidence="9">
    <location>
        <begin position="70"/>
        <end position="87"/>
    </location>
</feature>
<evidence type="ECO:0000256" key="8">
    <source>
        <dbReference type="ARBA" id="ARBA00023008"/>
    </source>
</evidence>
<dbReference type="GO" id="GO:0004129">
    <property type="term" value="F:cytochrome-c oxidase activity"/>
    <property type="evidence" value="ECO:0007669"/>
    <property type="project" value="InterPro"/>
</dbReference>
<feature type="transmembrane region" description="Helical" evidence="9">
    <location>
        <begin position="28"/>
        <end position="50"/>
    </location>
</feature>
<evidence type="ECO:0000313" key="11">
    <source>
        <dbReference type="EMBL" id="APE43995.1"/>
    </source>
</evidence>
<keyword evidence="8" id="KW-0186">Copper</keyword>
<evidence type="ECO:0000256" key="4">
    <source>
        <dbReference type="ARBA" id="ARBA00022660"/>
    </source>
</evidence>
<evidence type="ECO:0000256" key="7">
    <source>
        <dbReference type="ARBA" id="ARBA00023004"/>
    </source>
</evidence>
<dbReference type="Gene3D" id="1.20.210.10">
    <property type="entry name" value="Cytochrome c oxidase-like, subunit I domain"/>
    <property type="match status" value="1"/>
</dbReference>
<dbReference type="OrthoDB" id="9803294at2"/>
<evidence type="ECO:0000259" key="10">
    <source>
        <dbReference type="PROSITE" id="PS50855"/>
    </source>
</evidence>
<evidence type="ECO:0000256" key="9">
    <source>
        <dbReference type="SAM" id="Phobius"/>
    </source>
</evidence>
<keyword evidence="9" id="KW-0472">Membrane</keyword>
<feature type="domain" description="Cytochrome oxidase subunit I profile" evidence="10">
    <location>
        <begin position="48"/>
        <end position="570"/>
    </location>
</feature>
<evidence type="ECO:0000256" key="6">
    <source>
        <dbReference type="ARBA" id="ARBA00022982"/>
    </source>
</evidence>
<feature type="transmembrane region" description="Helical" evidence="9">
    <location>
        <begin position="602"/>
        <end position="624"/>
    </location>
</feature>
<keyword evidence="12" id="KW-1185">Reference proteome</keyword>
<dbReference type="Pfam" id="PF00115">
    <property type="entry name" value="COX1"/>
    <property type="match status" value="1"/>
</dbReference>
<dbReference type="Proteomes" id="UP000181897">
    <property type="component" value="Chromosome"/>
</dbReference>
<evidence type="ECO:0000256" key="5">
    <source>
        <dbReference type="ARBA" id="ARBA00022723"/>
    </source>
</evidence>